<organism evidence="17 18">
    <name type="scientific">Bacillus taeanensis</name>
    <dbReference type="NCBI Taxonomy" id="273032"/>
    <lineage>
        <taxon>Bacteria</taxon>
        <taxon>Bacillati</taxon>
        <taxon>Bacillota</taxon>
        <taxon>Bacilli</taxon>
        <taxon>Bacillales</taxon>
        <taxon>Bacillaceae</taxon>
        <taxon>Bacillus</taxon>
    </lineage>
</organism>
<dbReference type="PANTHER" id="PTHR45528">
    <property type="entry name" value="SENSOR HISTIDINE KINASE CPXA"/>
    <property type="match status" value="1"/>
</dbReference>
<feature type="transmembrane region" description="Helical" evidence="14">
    <location>
        <begin position="7"/>
        <end position="29"/>
    </location>
</feature>
<dbReference type="PROSITE" id="PS50885">
    <property type="entry name" value="HAMP"/>
    <property type="match status" value="1"/>
</dbReference>
<dbReference type="RefSeq" id="WP_113804692.1">
    <property type="nucleotide sequence ID" value="NZ_QOCW01000003.1"/>
</dbReference>
<dbReference type="SMART" id="SM00388">
    <property type="entry name" value="HisKA"/>
    <property type="match status" value="1"/>
</dbReference>
<keyword evidence="5" id="KW-0597">Phosphoprotein</keyword>
<comment type="caution">
    <text evidence="17">The sequence shown here is derived from an EMBL/GenBank/DDBJ whole genome shotgun (WGS) entry which is preliminary data.</text>
</comment>
<dbReference type="SUPFAM" id="SSF158472">
    <property type="entry name" value="HAMP domain-like"/>
    <property type="match status" value="1"/>
</dbReference>
<keyword evidence="12" id="KW-0902">Two-component regulatory system</keyword>
<dbReference type="PROSITE" id="PS50109">
    <property type="entry name" value="HIS_KIN"/>
    <property type="match status" value="1"/>
</dbReference>
<dbReference type="SUPFAM" id="SSF47384">
    <property type="entry name" value="Homodimeric domain of signal transducing histidine kinase"/>
    <property type="match status" value="1"/>
</dbReference>
<dbReference type="PRINTS" id="PR00344">
    <property type="entry name" value="BCTRLSENSOR"/>
</dbReference>
<proteinExistence type="predicted"/>
<name>A0A366XYQ3_9BACI</name>
<evidence type="ECO:0000256" key="11">
    <source>
        <dbReference type="ARBA" id="ARBA00022989"/>
    </source>
</evidence>
<dbReference type="InterPro" id="IPR036890">
    <property type="entry name" value="HATPase_C_sf"/>
</dbReference>
<dbReference type="Gene3D" id="1.10.287.130">
    <property type="match status" value="1"/>
</dbReference>
<evidence type="ECO:0000256" key="12">
    <source>
        <dbReference type="ARBA" id="ARBA00023012"/>
    </source>
</evidence>
<dbReference type="AlphaFoldDB" id="A0A366XYQ3"/>
<keyword evidence="18" id="KW-1185">Reference proteome</keyword>
<keyword evidence="9 17" id="KW-0418">Kinase</keyword>
<evidence type="ECO:0000256" key="1">
    <source>
        <dbReference type="ARBA" id="ARBA00000085"/>
    </source>
</evidence>
<dbReference type="FunFam" id="3.30.565.10:FF:000006">
    <property type="entry name" value="Sensor histidine kinase WalK"/>
    <property type="match status" value="1"/>
</dbReference>
<dbReference type="Pfam" id="PF00672">
    <property type="entry name" value="HAMP"/>
    <property type="match status" value="1"/>
</dbReference>
<evidence type="ECO:0000256" key="10">
    <source>
        <dbReference type="ARBA" id="ARBA00022840"/>
    </source>
</evidence>
<evidence type="ECO:0000256" key="3">
    <source>
        <dbReference type="ARBA" id="ARBA00012438"/>
    </source>
</evidence>
<evidence type="ECO:0000256" key="4">
    <source>
        <dbReference type="ARBA" id="ARBA00022475"/>
    </source>
</evidence>
<dbReference type="InterPro" id="IPR005467">
    <property type="entry name" value="His_kinase_dom"/>
</dbReference>
<dbReference type="Pfam" id="PF02518">
    <property type="entry name" value="HATPase_c"/>
    <property type="match status" value="1"/>
</dbReference>
<evidence type="ECO:0000259" key="15">
    <source>
        <dbReference type="PROSITE" id="PS50109"/>
    </source>
</evidence>
<evidence type="ECO:0000256" key="14">
    <source>
        <dbReference type="SAM" id="Phobius"/>
    </source>
</evidence>
<dbReference type="Gene3D" id="6.10.340.10">
    <property type="match status" value="1"/>
</dbReference>
<dbReference type="FunFam" id="1.10.287.130:FF:000008">
    <property type="entry name" value="Two-component sensor histidine kinase"/>
    <property type="match status" value="1"/>
</dbReference>
<sequence length="354" mass="39754">MKLRTQLLLANALSIVIIFVFLIISYMRMFLSNDAVIVLSFVTIGAGVVSFIAHSFFIRPIEKSVQFISSESKKVAKGNFDGKVPSSGPLEFQQLAENFNEMSKQLNDSFTKIKKSEASRRELIANISHDLRTPLSSIQSFVEALQDDVIQDEASFERYLATIQLETKQLSELINDLFQLSELDAGSETYHPHPYHVDSLIVETLQNLLLQLEENRTEVNVVIPEKLPAAAVMPEKIKRVLINLIQNAVRYSPRGSVIQLKADESSREWIKISISDQGEGISESEYSQIFDRFYRVEKSRSKEKGGSGLGLAIAKSIVELHGGQIGVHSREGGGSTFWFTIPTWKAREEDVEQT</sequence>
<evidence type="ECO:0000256" key="8">
    <source>
        <dbReference type="ARBA" id="ARBA00022741"/>
    </source>
</evidence>
<comment type="catalytic activity">
    <reaction evidence="1">
        <text>ATP + protein L-histidine = ADP + protein N-phospho-L-histidine.</text>
        <dbReference type="EC" id="2.7.13.3"/>
    </reaction>
</comment>
<evidence type="ECO:0000259" key="16">
    <source>
        <dbReference type="PROSITE" id="PS50885"/>
    </source>
</evidence>
<dbReference type="SMART" id="SM00387">
    <property type="entry name" value="HATPase_c"/>
    <property type="match status" value="1"/>
</dbReference>
<keyword evidence="8" id="KW-0547">Nucleotide-binding</keyword>
<dbReference type="PANTHER" id="PTHR45528:SF1">
    <property type="entry name" value="SENSOR HISTIDINE KINASE CPXA"/>
    <property type="match status" value="1"/>
</dbReference>
<dbReference type="EC" id="2.7.13.3" evidence="3"/>
<dbReference type="OrthoDB" id="335833at2"/>
<dbReference type="InterPro" id="IPR003660">
    <property type="entry name" value="HAMP_dom"/>
</dbReference>
<evidence type="ECO:0000256" key="5">
    <source>
        <dbReference type="ARBA" id="ARBA00022553"/>
    </source>
</evidence>
<comment type="subcellular location">
    <subcellularLocation>
        <location evidence="2">Cell membrane</location>
        <topology evidence="2">Multi-pass membrane protein</topology>
    </subcellularLocation>
</comment>
<evidence type="ECO:0000256" key="7">
    <source>
        <dbReference type="ARBA" id="ARBA00022692"/>
    </source>
</evidence>
<dbReference type="GO" id="GO:0005886">
    <property type="term" value="C:plasma membrane"/>
    <property type="evidence" value="ECO:0007669"/>
    <property type="project" value="UniProtKB-SubCell"/>
</dbReference>
<dbReference type="SMART" id="SM00304">
    <property type="entry name" value="HAMP"/>
    <property type="match status" value="1"/>
</dbReference>
<keyword evidence="13 14" id="KW-0472">Membrane</keyword>
<dbReference type="Proteomes" id="UP000253314">
    <property type="component" value="Unassembled WGS sequence"/>
</dbReference>
<dbReference type="InterPro" id="IPR036097">
    <property type="entry name" value="HisK_dim/P_sf"/>
</dbReference>
<evidence type="ECO:0000256" key="2">
    <source>
        <dbReference type="ARBA" id="ARBA00004651"/>
    </source>
</evidence>
<keyword evidence="7 14" id="KW-0812">Transmembrane</keyword>
<accession>A0A366XYQ3</accession>
<keyword evidence="4" id="KW-1003">Cell membrane</keyword>
<dbReference type="InterPro" id="IPR003661">
    <property type="entry name" value="HisK_dim/P_dom"/>
</dbReference>
<keyword evidence="10" id="KW-0067">ATP-binding</keyword>
<protein>
    <recommendedName>
        <fullName evidence="3">histidine kinase</fullName>
        <ecNumber evidence="3">2.7.13.3</ecNumber>
    </recommendedName>
</protein>
<keyword evidence="6" id="KW-0808">Transferase</keyword>
<evidence type="ECO:0000256" key="13">
    <source>
        <dbReference type="ARBA" id="ARBA00023136"/>
    </source>
</evidence>
<gene>
    <name evidence="17" type="ORF">DS031_04225</name>
</gene>
<dbReference type="CDD" id="cd00082">
    <property type="entry name" value="HisKA"/>
    <property type="match status" value="1"/>
</dbReference>
<dbReference type="Gene3D" id="3.30.565.10">
    <property type="entry name" value="Histidine kinase-like ATPase, C-terminal domain"/>
    <property type="match status" value="1"/>
</dbReference>
<dbReference type="SUPFAM" id="SSF55874">
    <property type="entry name" value="ATPase domain of HSP90 chaperone/DNA topoisomerase II/histidine kinase"/>
    <property type="match status" value="1"/>
</dbReference>
<evidence type="ECO:0000313" key="18">
    <source>
        <dbReference type="Proteomes" id="UP000253314"/>
    </source>
</evidence>
<evidence type="ECO:0000313" key="17">
    <source>
        <dbReference type="EMBL" id="RBW70698.1"/>
    </source>
</evidence>
<reference evidence="17 18" key="1">
    <citation type="submission" date="2018-07" db="EMBL/GenBank/DDBJ databases">
        <title>Lottiidibacillus patelloidae gen. nov., sp. nov., isolated from the intestinal tract of a marine limpet and the reclassification of B. taeanensis BH030017T, B. algicola KMM 3737T and B. hwajinpoensis SW-72T as genus Lottiidibacillus.</title>
        <authorList>
            <person name="Liu R."/>
            <person name="Huang Z."/>
        </authorList>
    </citation>
    <scope>NUCLEOTIDE SEQUENCE [LARGE SCALE GENOMIC DNA]</scope>
    <source>
        <strain evidence="17 18">BH030017</strain>
    </source>
</reference>
<dbReference type="InterPro" id="IPR003594">
    <property type="entry name" value="HATPase_dom"/>
</dbReference>
<dbReference type="Pfam" id="PF00512">
    <property type="entry name" value="HisKA"/>
    <property type="match status" value="1"/>
</dbReference>
<keyword evidence="11 14" id="KW-1133">Transmembrane helix</keyword>
<dbReference type="InterPro" id="IPR050398">
    <property type="entry name" value="HssS/ArlS-like"/>
</dbReference>
<dbReference type="InterPro" id="IPR004358">
    <property type="entry name" value="Sig_transdc_His_kin-like_C"/>
</dbReference>
<dbReference type="CDD" id="cd06225">
    <property type="entry name" value="HAMP"/>
    <property type="match status" value="1"/>
</dbReference>
<evidence type="ECO:0000256" key="9">
    <source>
        <dbReference type="ARBA" id="ARBA00022777"/>
    </source>
</evidence>
<feature type="domain" description="Histidine kinase" evidence="15">
    <location>
        <begin position="126"/>
        <end position="345"/>
    </location>
</feature>
<dbReference type="GO" id="GO:0000155">
    <property type="term" value="F:phosphorelay sensor kinase activity"/>
    <property type="evidence" value="ECO:0007669"/>
    <property type="project" value="InterPro"/>
</dbReference>
<dbReference type="CDD" id="cd16922">
    <property type="entry name" value="HATPase_EvgS-ArcB-TorS-like"/>
    <property type="match status" value="1"/>
</dbReference>
<feature type="domain" description="HAMP" evidence="16">
    <location>
        <begin position="59"/>
        <end position="111"/>
    </location>
</feature>
<dbReference type="EMBL" id="QOCW01000003">
    <property type="protein sequence ID" value="RBW70698.1"/>
    <property type="molecule type" value="Genomic_DNA"/>
</dbReference>
<evidence type="ECO:0000256" key="6">
    <source>
        <dbReference type="ARBA" id="ARBA00022679"/>
    </source>
</evidence>
<dbReference type="GO" id="GO:0005524">
    <property type="term" value="F:ATP binding"/>
    <property type="evidence" value="ECO:0007669"/>
    <property type="project" value="UniProtKB-KW"/>
</dbReference>
<feature type="transmembrane region" description="Helical" evidence="14">
    <location>
        <begin position="35"/>
        <end position="58"/>
    </location>
</feature>